<evidence type="ECO:0000313" key="3">
    <source>
        <dbReference type="EMBL" id="MXQ98816.1"/>
    </source>
</evidence>
<organism evidence="2 4">
    <name type="scientific">Bos mutus</name>
    <name type="common">wild yak</name>
    <dbReference type="NCBI Taxonomy" id="72004"/>
    <lineage>
        <taxon>Eukaryota</taxon>
        <taxon>Metazoa</taxon>
        <taxon>Chordata</taxon>
        <taxon>Craniata</taxon>
        <taxon>Vertebrata</taxon>
        <taxon>Euteleostomi</taxon>
        <taxon>Mammalia</taxon>
        <taxon>Eutheria</taxon>
        <taxon>Laurasiatheria</taxon>
        <taxon>Artiodactyla</taxon>
        <taxon>Ruminantia</taxon>
        <taxon>Pecora</taxon>
        <taxon>Bovidae</taxon>
        <taxon>Bovinae</taxon>
        <taxon>Bos</taxon>
    </lineage>
</organism>
<dbReference type="Proteomes" id="UP000011080">
    <property type="component" value="Unassembled WGS sequence"/>
</dbReference>
<dbReference type="PANTHER" id="PTHR35157:SF1">
    <property type="entry name" value="PROTEIN FAM209A"/>
    <property type="match status" value="1"/>
</dbReference>
<evidence type="ECO:0000313" key="2">
    <source>
        <dbReference type="EMBL" id="ELR61323.1"/>
    </source>
</evidence>
<evidence type="ECO:0000313" key="4">
    <source>
        <dbReference type="Proteomes" id="UP000011080"/>
    </source>
</evidence>
<feature type="region of interest" description="Disordered" evidence="1">
    <location>
        <begin position="1"/>
        <end position="31"/>
    </location>
</feature>
<dbReference type="PANTHER" id="PTHR35157">
    <property type="entry name" value="PROTEIN FAM209A"/>
    <property type="match status" value="1"/>
</dbReference>
<gene>
    <name evidence="3" type="ORF">E5288_WYG021996</name>
    <name evidence="2" type="ORF">M91_21661</name>
</gene>
<reference evidence="2 4" key="1">
    <citation type="journal article" date="2012" name="Nat. Genet.">
        <title>The yak genome and adaptation to life at high altitude.</title>
        <authorList>
            <person name="Qiu Q."/>
            <person name="Zhang G."/>
            <person name="Ma T."/>
            <person name="Qian W."/>
            <person name="Wang J."/>
            <person name="Ye Z."/>
            <person name="Cao C."/>
            <person name="Hu Q."/>
            <person name="Kim J."/>
            <person name="Larkin D.M."/>
            <person name="Auvil L."/>
            <person name="Capitanu B."/>
            <person name="Ma J."/>
            <person name="Lewin H.A."/>
            <person name="Qian X."/>
            <person name="Lang Y."/>
            <person name="Zhou R."/>
            <person name="Wang L."/>
            <person name="Wang K."/>
            <person name="Xia J."/>
            <person name="Liao S."/>
            <person name="Pan S."/>
            <person name="Lu X."/>
            <person name="Hou H."/>
            <person name="Wang Y."/>
            <person name="Zang X."/>
            <person name="Yin Y."/>
            <person name="Ma H."/>
            <person name="Zhang J."/>
            <person name="Wang Z."/>
            <person name="Zhang Y."/>
            <person name="Zhang D."/>
            <person name="Yonezawa T."/>
            <person name="Hasegawa M."/>
            <person name="Zhong Y."/>
            <person name="Liu W."/>
            <person name="Zhang Y."/>
            <person name="Huang Z."/>
            <person name="Zhang S."/>
            <person name="Long R."/>
            <person name="Yang H."/>
            <person name="Wang J."/>
            <person name="Lenstra J.A."/>
            <person name="Cooper D.N."/>
            <person name="Wu Y."/>
            <person name="Wang J."/>
            <person name="Shi P."/>
            <person name="Wang J."/>
            <person name="Liu J."/>
        </authorList>
    </citation>
    <scope>NUCLEOTIDE SEQUENCE [LARGE SCALE GENOMIC DNA]</scope>
    <source>
        <strain evidence="4">yakQH1</strain>
        <strain evidence="2">YakQH1</strain>
    </source>
</reference>
<accession>L8IZE2</accession>
<evidence type="ECO:0000256" key="1">
    <source>
        <dbReference type="SAM" id="MobiDB-lite"/>
    </source>
</evidence>
<dbReference type="Proteomes" id="UP000322234">
    <property type="component" value="Unassembled WGS sequence"/>
</dbReference>
<feature type="region of interest" description="Disordered" evidence="1">
    <location>
        <begin position="80"/>
        <end position="105"/>
    </location>
</feature>
<dbReference type="InterPro" id="IPR027943">
    <property type="entry name" value="FAM209"/>
</dbReference>
<keyword evidence="5" id="KW-1185">Reference proteome</keyword>
<sequence>MGSGWDGALNDVSKGPSLAGPQSPGAKADQNTRNHFLSSRHVVPQMVPVHFHGCYLCLRLNVYFSNRESRRNPGEVVKLAGESGKSKMQTPAACQGRSFGSLRRKKEKSSSEEDYMFHTLILLEMYLVKFVSSVRNLKLTTSTGGNHNPLNVEVPADLLALGK</sequence>
<name>L8IZE2_9CETA</name>
<reference evidence="3 5" key="2">
    <citation type="submission" date="2019-10" db="EMBL/GenBank/DDBJ databases">
        <title>The sequence and de novo assembly of the wild yak genome.</title>
        <authorList>
            <person name="Liu Y."/>
        </authorList>
    </citation>
    <scope>NUCLEOTIDE SEQUENCE [LARGE SCALE GENOMIC DNA]</scope>
    <source>
        <strain evidence="3">WY2019</strain>
        <tissue evidence="3">Blood</tissue>
    </source>
</reference>
<dbReference type="AlphaFoldDB" id="L8IZE2"/>
<dbReference type="EMBL" id="JH880457">
    <property type="protein sequence ID" value="ELR61323.1"/>
    <property type="molecule type" value="Genomic_DNA"/>
</dbReference>
<dbReference type="Pfam" id="PF15206">
    <property type="entry name" value="FAM209"/>
    <property type="match status" value="1"/>
</dbReference>
<proteinExistence type="predicted"/>
<protein>
    <submittedName>
        <fullName evidence="2">Uncharacterized protein</fullName>
    </submittedName>
</protein>
<dbReference type="EMBL" id="VBQZ03000289">
    <property type="protein sequence ID" value="MXQ98816.1"/>
    <property type="molecule type" value="Genomic_DNA"/>
</dbReference>
<evidence type="ECO:0000313" key="5">
    <source>
        <dbReference type="Proteomes" id="UP000322234"/>
    </source>
</evidence>